<evidence type="ECO:0000256" key="9">
    <source>
        <dbReference type="SAM" id="SignalP"/>
    </source>
</evidence>
<feature type="chain" id="PRO_5007469716" description="Signaling pathway modulator ZraP" evidence="9">
    <location>
        <begin position="31"/>
        <end position="268"/>
    </location>
</feature>
<evidence type="ECO:0000313" key="11">
    <source>
        <dbReference type="Proteomes" id="UP000070299"/>
    </source>
</evidence>
<comment type="similarity">
    <text evidence="5">Belongs to the ZraP family.</text>
</comment>
<gene>
    <name evidence="10" type="ORF">AX660_00685</name>
</gene>
<evidence type="ECO:0000256" key="4">
    <source>
        <dbReference type="ARBA" id="ARBA00022764"/>
    </source>
</evidence>
<name>A0A136A6Z4_9ALTE</name>
<dbReference type="STRING" id="1799789.AX660_00685"/>
<keyword evidence="4" id="KW-0574">Periplasm</keyword>
<comment type="subcellular location">
    <subcellularLocation>
        <location evidence="1">Periplasm</location>
    </subcellularLocation>
</comment>
<sequence>MLTLPSSKLKTLFSPLALALSLVIATPVLANPEHGRGQDKNQLRHVLAQLDLSQEQRQDVKQILKQSRADTGLIAEDIKNAKTELFSLIHADSWNETAVETAIQQNQQTKATLALEKASGMHQIWLLLTDKQQAKLAKIADRKQEKAGAKGNKKSKGDKSERSREGQFARLDLSDEQKTTIKAIKEQNYSQQQQAKETQKAFRNAERTLIASTEFNDTAYLALQAEYQAAHLQQAMLMAKTRHDIWNVLSAEQQAKALAQMEERNIRT</sequence>
<evidence type="ECO:0000256" key="1">
    <source>
        <dbReference type="ARBA" id="ARBA00004418"/>
    </source>
</evidence>
<evidence type="ECO:0000256" key="2">
    <source>
        <dbReference type="ARBA" id="ARBA00008441"/>
    </source>
</evidence>
<dbReference type="InterPro" id="IPR052211">
    <property type="entry name" value="Cpx_auxiliary_protein"/>
</dbReference>
<comment type="caution">
    <text evidence="10">The sequence shown here is derived from an EMBL/GenBank/DDBJ whole genome shotgun (WGS) entry which is preliminary data.</text>
</comment>
<dbReference type="PANTHER" id="PTHR38102">
    <property type="entry name" value="PERIPLASMIC CHAPERONE SPY"/>
    <property type="match status" value="1"/>
</dbReference>
<dbReference type="InterPro" id="IPR012899">
    <property type="entry name" value="LTXXQ"/>
</dbReference>
<accession>A0A136A6Z4</accession>
<keyword evidence="11" id="KW-1185">Reference proteome</keyword>
<dbReference type="Pfam" id="PF07813">
    <property type="entry name" value="LTXXQ"/>
    <property type="match status" value="1"/>
</dbReference>
<evidence type="ECO:0000256" key="5">
    <source>
        <dbReference type="ARBA" id="ARBA00044945"/>
    </source>
</evidence>
<evidence type="ECO:0000256" key="8">
    <source>
        <dbReference type="SAM" id="MobiDB-lite"/>
    </source>
</evidence>
<dbReference type="AlphaFoldDB" id="A0A136A6Z4"/>
<dbReference type="Gene3D" id="1.20.120.1490">
    <property type="match status" value="2"/>
</dbReference>
<protein>
    <recommendedName>
        <fullName evidence="6">Signaling pathway modulator ZraP</fullName>
    </recommendedName>
    <alternativeName>
        <fullName evidence="7">Zinc resistance-associated protein</fullName>
    </alternativeName>
</protein>
<evidence type="ECO:0000256" key="6">
    <source>
        <dbReference type="ARBA" id="ARBA00044983"/>
    </source>
</evidence>
<evidence type="ECO:0000313" key="10">
    <source>
        <dbReference type="EMBL" id="KXI31008.1"/>
    </source>
</evidence>
<dbReference type="Pfam" id="PF13801">
    <property type="entry name" value="Metal_resist"/>
    <property type="match status" value="1"/>
</dbReference>
<dbReference type="PANTHER" id="PTHR38102:SF1">
    <property type="entry name" value="PERIPLASMIC CHAPERONE SPY"/>
    <property type="match status" value="1"/>
</dbReference>
<feature type="region of interest" description="Disordered" evidence="8">
    <location>
        <begin position="139"/>
        <end position="172"/>
    </location>
</feature>
<dbReference type="GO" id="GO:0051082">
    <property type="term" value="F:unfolded protein binding"/>
    <property type="evidence" value="ECO:0007669"/>
    <property type="project" value="TreeGrafter"/>
</dbReference>
<keyword evidence="3 9" id="KW-0732">Signal</keyword>
<reference evidence="11" key="1">
    <citation type="submission" date="2016-02" db="EMBL/GenBank/DDBJ databases">
        <authorList>
            <person name="Schultz-Johansen M."/>
            <person name="Glaring M.A."/>
            <person name="Bech P.K."/>
            <person name="Stougaard P."/>
        </authorList>
    </citation>
    <scope>NUCLEOTIDE SEQUENCE [LARGE SCALE GENOMIC DNA]</scope>
    <source>
        <strain evidence="11">S66</strain>
    </source>
</reference>
<feature type="compositionally biased region" description="Basic and acidic residues" evidence="8">
    <location>
        <begin position="155"/>
        <end position="172"/>
    </location>
</feature>
<organism evidence="10 11">
    <name type="scientific">Paraglaciecola hydrolytica</name>
    <dbReference type="NCBI Taxonomy" id="1799789"/>
    <lineage>
        <taxon>Bacteria</taxon>
        <taxon>Pseudomonadati</taxon>
        <taxon>Pseudomonadota</taxon>
        <taxon>Gammaproteobacteria</taxon>
        <taxon>Alteromonadales</taxon>
        <taxon>Alteromonadaceae</taxon>
        <taxon>Paraglaciecola</taxon>
    </lineage>
</organism>
<dbReference type="Proteomes" id="UP000070299">
    <property type="component" value="Unassembled WGS sequence"/>
</dbReference>
<comment type="similarity">
    <text evidence="2">Belongs to the CpxP/Spy family.</text>
</comment>
<evidence type="ECO:0000256" key="3">
    <source>
        <dbReference type="ARBA" id="ARBA00022729"/>
    </source>
</evidence>
<feature type="compositionally biased region" description="Basic and acidic residues" evidence="8">
    <location>
        <begin position="139"/>
        <end position="148"/>
    </location>
</feature>
<dbReference type="RefSeq" id="WP_068370982.1">
    <property type="nucleotide sequence ID" value="NZ_LSNE01000001.1"/>
</dbReference>
<dbReference type="GO" id="GO:0030288">
    <property type="term" value="C:outer membrane-bounded periplasmic space"/>
    <property type="evidence" value="ECO:0007669"/>
    <property type="project" value="TreeGrafter"/>
</dbReference>
<dbReference type="EMBL" id="LSNE01000001">
    <property type="protein sequence ID" value="KXI31008.1"/>
    <property type="molecule type" value="Genomic_DNA"/>
</dbReference>
<evidence type="ECO:0000256" key="7">
    <source>
        <dbReference type="ARBA" id="ARBA00045001"/>
    </source>
</evidence>
<feature type="signal peptide" evidence="9">
    <location>
        <begin position="1"/>
        <end position="30"/>
    </location>
</feature>
<proteinExistence type="inferred from homology"/>
<dbReference type="InterPro" id="IPR025961">
    <property type="entry name" value="Metal_resist"/>
</dbReference>